<dbReference type="InterPro" id="IPR011050">
    <property type="entry name" value="Pectin_lyase_fold/virulence"/>
</dbReference>
<proteinExistence type="predicted"/>
<keyword evidence="4" id="KW-1185">Reference proteome</keyword>
<dbReference type="Pfam" id="PF21231">
    <property type="entry name" value="GH141_M"/>
    <property type="match status" value="1"/>
</dbReference>
<dbReference type="Proteomes" id="UP000346198">
    <property type="component" value="Unassembled WGS sequence"/>
</dbReference>
<organism evidence="3 4">
    <name type="scientific">Pontiella sulfatireligans</name>
    <dbReference type="NCBI Taxonomy" id="2750658"/>
    <lineage>
        <taxon>Bacteria</taxon>
        <taxon>Pseudomonadati</taxon>
        <taxon>Kiritimatiellota</taxon>
        <taxon>Kiritimatiellia</taxon>
        <taxon>Kiritimatiellales</taxon>
        <taxon>Pontiellaceae</taxon>
        <taxon>Pontiella</taxon>
    </lineage>
</organism>
<evidence type="ECO:0000313" key="4">
    <source>
        <dbReference type="Proteomes" id="UP000346198"/>
    </source>
</evidence>
<dbReference type="EMBL" id="CAAHFH010000002">
    <property type="protein sequence ID" value="VGO20664.1"/>
    <property type="molecule type" value="Genomic_DNA"/>
</dbReference>
<dbReference type="PANTHER" id="PTHR36453:SF1">
    <property type="entry name" value="RIGHT HANDED BETA HELIX DOMAIN-CONTAINING PROTEIN"/>
    <property type="match status" value="1"/>
</dbReference>
<evidence type="ECO:0000256" key="1">
    <source>
        <dbReference type="SAM" id="SignalP"/>
    </source>
</evidence>
<feature type="chain" id="PRO_5025572704" description="GH141-like insertion domain-containing protein" evidence="1">
    <location>
        <begin position="21"/>
        <end position="589"/>
    </location>
</feature>
<accession>A0A6C2UMX4</accession>
<feature type="domain" description="GH141-like insertion" evidence="2">
    <location>
        <begin position="127"/>
        <end position="258"/>
    </location>
</feature>
<name>A0A6C2UMX4_9BACT</name>
<evidence type="ECO:0000313" key="3">
    <source>
        <dbReference type="EMBL" id="VGO20664.1"/>
    </source>
</evidence>
<gene>
    <name evidence="3" type="ORF">SCARR_02730</name>
</gene>
<evidence type="ECO:0000259" key="2">
    <source>
        <dbReference type="Pfam" id="PF21231"/>
    </source>
</evidence>
<reference evidence="3 4" key="1">
    <citation type="submission" date="2019-04" db="EMBL/GenBank/DDBJ databases">
        <authorList>
            <person name="Van Vliet M D."/>
        </authorList>
    </citation>
    <scope>NUCLEOTIDE SEQUENCE [LARGE SCALE GENOMIC DNA]</scope>
    <source>
        <strain evidence="3 4">F21</strain>
    </source>
</reference>
<dbReference type="SUPFAM" id="SSF51126">
    <property type="entry name" value="Pectin lyase-like"/>
    <property type="match status" value="1"/>
</dbReference>
<sequence length="589" mass="66185">MKLNWIIIWVCAAAAQLASGMELYVCPEGADESAGTRDAPFKTIVRAQQAVRLIDKSIPGETVVTLRGGTYLLEQTVVFDARDSGTEQHPVTYRAFSGEVPVISGGRQLTGWKKNGTAMWEAPVGDLDFRQLYVNGTRAPRSRHPNSGYLRVNRWNDENRTILLPAGSLQEWRNFDEVEIYIQMQWSIAVMRLESFAKAGPDFVLTVNSPERDLVFKRMHPKRKPEQAFHYENAREFIDVPGEWSLSRKEGVCAYLPRDGENMACAEVIVPNLETLFRIQGTLDEPVRHLGFEGLTFMHSNWTLPSHQGYLNVQAGQYSIEPTQDDVQYVGRPPAAVYAACVENLVFKRNVFKKLGAVGLDIHYGSLNNDVVGNVFYDISGSAISHARLSGPDVEIHTPYQPADKRDRCVGDRIRNNYIYSVGFEYGGSVGLLCGYPTAVEIDHNELRNLSYSGISVGWGWTAEPNAMRDNMIRWNLIDQPMKLFNDGAGIYTLSEMPGTLISRNYVTGINKSEWAGKVSTKCYYLDEHSGGITFDKNYWAASSNVERMFFHQPGAIQITPFDKTMYPEIKAQAGLEPEYKDIKKLAVD</sequence>
<dbReference type="InterPro" id="IPR048482">
    <property type="entry name" value="GH141_ins"/>
</dbReference>
<protein>
    <recommendedName>
        <fullName evidence="2">GH141-like insertion domain-containing protein</fullName>
    </recommendedName>
</protein>
<dbReference type="InterPro" id="IPR012334">
    <property type="entry name" value="Pectin_lyas_fold"/>
</dbReference>
<dbReference type="Gene3D" id="2.160.20.10">
    <property type="entry name" value="Single-stranded right-handed beta-helix, Pectin lyase-like"/>
    <property type="match status" value="2"/>
</dbReference>
<dbReference type="AlphaFoldDB" id="A0A6C2UMX4"/>
<feature type="signal peptide" evidence="1">
    <location>
        <begin position="1"/>
        <end position="20"/>
    </location>
</feature>
<dbReference type="RefSeq" id="WP_136062190.1">
    <property type="nucleotide sequence ID" value="NZ_CAAHFH010000002.1"/>
</dbReference>
<keyword evidence="1" id="KW-0732">Signal</keyword>
<dbReference type="PANTHER" id="PTHR36453">
    <property type="entry name" value="SECRETED PROTEIN-RELATED"/>
    <property type="match status" value="1"/>
</dbReference>